<comment type="caution">
    <text evidence="1">The sequence shown here is derived from an EMBL/GenBank/DDBJ whole genome shotgun (WGS) entry which is preliminary data.</text>
</comment>
<proteinExistence type="predicted"/>
<reference evidence="1" key="2">
    <citation type="submission" date="2023-04" db="EMBL/GenBank/DDBJ databases">
        <authorList>
            <person name="Bruccoleri R.E."/>
            <person name="Oakeley E.J."/>
            <person name="Faust A.-M."/>
            <person name="Dessus-Babus S."/>
            <person name="Altorfer M."/>
            <person name="Burckhardt D."/>
            <person name="Oertli M."/>
            <person name="Naumann U."/>
            <person name="Petersen F."/>
            <person name="Wong J."/>
        </authorList>
    </citation>
    <scope>NUCLEOTIDE SEQUENCE</scope>
    <source>
        <strain evidence="1">GSM-AAB239-AS_SAM_17_03QT</strain>
        <tissue evidence="1">Leaf</tissue>
    </source>
</reference>
<keyword evidence="2" id="KW-1185">Reference proteome</keyword>
<evidence type="ECO:0000313" key="2">
    <source>
        <dbReference type="Proteomes" id="UP001140949"/>
    </source>
</evidence>
<name>A0AAX6EG35_IRIPA</name>
<protein>
    <submittedName>
        <fullName evidence="1">Uncharacterized protein</fullName>
    </submittedName>
</protein>
<organism evidence="1 2">
    <name type="scientific">Iris pallida</name>
    <name type="common">Sweet iris</name>
    <dbReference type="NCBI Taxonomy" id="29817"/>
    <lineage>
        <taxon>Eukaryota</taxon>
        <taxon>Viridiplantae</taxon>
        <taxon>Streptophyta</taxon>
        <taxon>Embryophyta</taxon>
        <taxon>Tracheophyta</taxon>
        <taxon>Spermatophyta</taxon>
        <taxon>Magnoliopsida</taxon>
        <taxon>Liliopsida</taxon>
        <taxon>Asparagales</taxon>
        <taxon>Iridaceae</taxon>
        <taxon>Iridoideae</taxon>
        <taxon>Irideae</taxon>
        <taxon>Iris</taxon>
    </lineage>
</organism>
<dbReference type="EMBL" id="JANAVB010036820">
    <property type="protein sequence ID" value="KAJ6802879.1"/>
    <property type="molecule type" value="Genomic_DNA"/>
</dbReference>
<dbReference type="AlphaFoldDB" id="A0AAX6EG35"/>
<accession>A0AAX6EG35</accession>
<gene>
    <name evidence="1" type="ORF">M6B38_190140</name>
</gene>
<sequence>MHVWCSTKCLTHSCCRFWTRELSYRALGHVCCTLYSGMILRSKYLGFDLCIGVRMGSRCEAVLVWQ</sequence>
<reference evidence="1" key="1">
    <citation type="journal article" date="2023" name="GigaByte">
        <title>Genome assembly of the bearded iris, Iris pallida Lam.</title>
        <authorList>
            <person name="Bruccoleri R.E."/>
            <person name="Oakeley E.J."/>
            <person name="Faust A.M.E."/>
            <person name="Altorfer M."/>
            <person name="Dessus-Babus S."/>
            <person name="Burckhardt D."/>
            <person name="Oertli M."/>
            <person name="Naumann U."/>
            <person name="Petersen F."/>
            <person name="Wong J."/>
        </authorList>
    </citation>
    <scope>NUCLEOTIDE SEQUENCE</scope>
    <source>
        <strain evidence="1">GSM-AAB239-AS_SAM_17_03QT</strain>
    </source>
</reference>
<dbReference type="Proteomes" id="UP001140949">
    <property type="component" value="Unassembled WGS sequence"/>
</dbReference>
<evidence type="ECO:0000313" key="1">
    <source>
        <dbReference type="EMBL" id="KAJ6802879.1"/>
    </source>
</evidence>